<evidence type="ECO:0000256" key="1">
    <source>
        <dbReference type="SAM" id="MobiDB-lite"/>
    </source>
</evidence>
<dbReference type="InterPro" id="IPR001623">
    <property type="entry name" value="DnaJ_domain"/>
</dbReference>
<feature type="domain" description="J" evidence="3">
    <location>
        <begin position="27"/>
        <end position="93"/>
    </location>
</feature>
<keyword evidence="2" id="KW-0732">Signal</keyword>
<sequence length="215" mass="24449">MRINAVLCLSVVLWLLLGAGNRQDPEGLYAVLGVEPDASIDEIKRKYKALAIKWHPDKNPTNAAKATEMFQKISTAYETLSDPKKRREYDDMGDFDIPLQWSRSTSSSRRHRSQRRHGANSRRQSDQFAMSSSVITRERTLPDGSVEITTTEEIVGRDGTVTRKSSTEIRPPRHTSTSRRISHQPERMAHNMRAVSTSFSDRQRGPRNSGHRDAF</sequence>
<feature type="chain" id="PRO_5001600090" evidence="2">
    <location>
        <begin position="23"/>
        <end position="215"/>
    </location>
</feature>
<name>A0A061D6A7_BABBI</name>
<proteinExistence type="predicted"/>
<reference evidence="5" key="1">
    <citation type="journal article" date="2014" name="Nucleic Acids Res.">
        <title>The evolutionary dynamics of variant antigen genes in Babesia reveal a history of genomic innovation underlying host-parasite interaction.</title>
        <authorList>
            <person name="Jackson A.P."/>
            <person name="Otto T.D."/>
            <person name="Darby A."/>
            <person name="Ramaprasad A."/>
            <person name="Xia D."/>
            <person name="Echaide I.E."/>
            <person name="Farber M."/>
            <person name="Gahlot S."/>
            <person name="Gamble J."/>
            <person name="Gupta D."/>
            <person name="Gupta Y."/>
            <person name="Jackson L."/>
            <person name="Malandrin L."/>
            <person name="Malas T.B."/>
            <person name="Moussa E."/>
            <person name="Nair M."/>
            <person name="Reid A.J."/>
            <person name="Sanders M."/>
            <person name="Sharma J."/>
            <person name="Tracey A."/>
            <person name="Quail M.A."/>
            <person name="Weir W."/>
            <person name="Wastling J.M."/>
            <person name="Hall N."/>
            <person name="Willadsen P."/>
            <person name="Lingelbach K."/>
            <person name="Shiels B."/>
            <person name="Tait A."/>
            <person name="Berriman M."/>
            <person name="Allred D.R."/>
            <person name="Pain A."/>
        </authorList>
    </citation>
    <scope>NUCLEOTIDE SEQUENCE [LARGE SCALE GENOMIC DNA]</scope>
    <source>
        <strain evidence="5">Bond</strain>
    </source>
</reference>
<dbReference type="VEuPathDB" id="PiroplasmaDB:BBBOND_0107620"/>
<dbReference type="InterPro" id="IPR050817">
    <property type="entry name" value="DjlA_DnaK_co-chaperone"/>
</dbReference>
<feature type="signal peptide" evidence="2">
    <location>
        <begin position="1"/>
        <end position="22"/>
    </location>
</feature>
<feature type="compositionally biased region" description="Polar residues" evidence="1">
    <location>
        <begin position="126"/>
        <end position="135"/>
    </location>
</feature>
<feature type="compositionally biased region" description="Basic residues" evidence="1">
    <location>
        <begin position="108"/>
        <end position="120"/>
    </location>
</feature>
<keyword evidence="4" id="KW-0346">Stress response</keyword>
<dbReference type="RefSeq" id="XP_012766650.1">
    <property type="nucleotide sequence ID" value="XM_012911196.1"/>
</dbReference>
<evidence type="ECO:0000313" key="5">
    <source>
        <dbReference type="Proteomes" id="UP000033188"/>
    </source>
</evidence>
<dbReference type="KEGG" id="bbig:BBBOND_0107620"/>
<dbReference type="PROSITE" id="PS50076">
    <property type="entry name" value="DNAJ_2"/>
    <property type="match status" value="1"/>
</dbReference>
<evidence type="ECO:0000313" key="4">
    <source>
        <dbReference type="EMBL" id="CDR94464.1"/>
    </source>
</evidence>
<evidence type="ECO:0000259" key="3">
    <source>
        <dbReference type="PROSITE" id="PS50076"/>
    </source>
</evidence>
<dbReference type="Gene3D" id="1.10.287.110">
    <property type="entry name" value="DnaJ domain"/>
    <property type="match status" value="1"/>
</dbReference>
<keyword evidence="5" id="KW-1185">Reference proteome</keyword>
<dbReference type="PROSITE" id="PS00636">
    <property type="entry name" value="DNAJ_1"/>
    <property type="match status" value="1"/>
</dbReference>
<dbReference type="STRING" id="5866.A0A061D6A7"/>
<dbReference type="PRINTS" id="PR00625">
    <property type="entry name" value="JDOMAIN"/>
</dbReference>
<dbReference type="PANTHER" id="PTHR24074">
    <property type="entry name" value="CO-CHAPERONE PROTEIN DJLA"/>
    <property type="match status" value="1"/>
</dbReference>
<dbReference type="SMART" id="SM00271">
    <property type="entry name" value="DnaJ"/>
    <property type="match status" value="1"/>
</dbReference>
<dbReference type="CDD" id="cd06257">
    <property type="entry name" value="DnaJ"/>
    <property type="match status" value="1"/>
</dbReference>
<dbReference type="GeneID" id="24563005"/>
<dbReference type="OMA" id="PERMAHN"/>
<organism evidence="4 5">
    <name type="scientific">Babesia bigemina</name>
    <dbReference type="NCBI Taxonomy" id="5866"/>
    <lineage>
        <taxon>Eukaryota</taxon>
        <taxon>Sar</taxon>
        <taxon>Alveolata</taxon>
        <taxon>Apicomplexa</taxon>
        <taxon>Aconoidasida</taxon>
        <taxon>Piroplasmida</taxon>
        <taxon>Babesiidae</taxon>
        <taxon>Babesia</taxon>
    </lineage>
</organism>
<dbReference type="Proteomes" id="UP000033188">
    <property type="component" value="Chromosome 1"/>
</dbReference>
<dbReference type="InterPro" id="IPR018253">
    <property type="entry name" value="DnaJ_domain_CS"/>
</dbReference>
<dbReference type="OrthoDB" id="10250354at2759"/>
<feature type="compositionally biased region" description="Basic residues" evidence="1">
    <location>
        <begin position="172"/>
        <end position="182"/>
    </location>
</feature>
<dbReference type="SUPFAM" id="SSF46565">
    <property type="entry name" value="Chaperone J-domain"/>
    <property type="match status" value="1"/>
</dbReference>
<evidence type="ECO:0000256" key="2">
    <source>
        <dbReference type="SAM" id="SignalP"/>
    </source>
</evidence>
<gene>
    <name evidence="4" type="ORF">BBBOND_0107620</name>
</gene>
<feature type="region of interest" description="Disordered" evidence="1">
    <location>
        <begin position="100"/>
        <end position="215"/>
    </location>
</feature>
<dbReference type="InterPro" id="IPR036869">
    <property type="entry name" value="J_dom_sf"/>
</dbReference>
<dbReference type="AlphaFoldDB" id="A0A061D6A7"/>
<dbReference type="Pfam" id="PF00226">
    <property type="entry name" value="DnaJ"/>
    <property type="match status" value="1"/>
</dbReference>
<accession>A0A061D6A7</accession>
<protein>
    <submittedName>
        <fullName evidence="4">Heat shock protein DNAJ, putative</fullName>
    </submittedName>
</protein>
<dbReference type="EMBL" id="LK391707">
    <property type="protein sequence ID" value="CDR94464.1"/>
    <property type="molecule type" value="Genomic_DNA"/>
</dbReference>